<feature type="compositionally biased region" description="Basic residues" evidence="3">
    <location>
        <begin position="425"/>
        <end position="439"/>
    </location>
</feature>
<dbReference type="InterPro" id="IPR012677">
    <property type="entry name" value="Nucleotide-bd_a/b_plait_sf"/>
</dbReference>
<dbReference type="InterPro" id="IPR035979">
    <property type="entry name" value="RBD_domain_sf"/>
</dbReference>
<feature type="signal peptide" evidence="4">
    <location>
        <begin position="1"/>
        <end position="17"/>
    </location>
</feature>
<feature type="region of interest" description="Disordered" evidence="3">
    <location>
        <begin position="408"/>
        <end position="458"/>
    </location>
</feature>
<dbReference type="PANTHER" id="PTHR48024:SF56">
    <property type="entry name" value="HETEROGENEOUS NUCLEAR RIBONUCLEOPROTEIN A0"/>
    <property type="match status" value="1"/>
</dbReference>
<dbReference type="AlphaFoldDB" id="A0A7S4L260"/>
<accession>A0A7S4L260</accession>
<dbReference type="PROSITE" id="PS50102">
    <property type="entry name" value="RRM"/>
    <property type="match status" value="1"/>
</dbReference>
<dbReference type="GO" id="GO:0003723">
    <property type="term" value="F:RNA binding"/>
    <property type="evidence" value="ECO:0007669"/>
    <property type="project" value="UniProtKB-UniRule"/>
</dbReference>
<sequence length="458" mass="51971">MIFQLLAALAIVSPCSAYLFPSLAPHSYSSLLPRVNSQLCPFPRTSSAVFGLNRHVRAEQRSFGAASALNMVTISDLDEEYEIDYRQADLTGQRLFVTGLPSSMDDLRLYLAFEGFGTILEAHVAKPGLGFVVFEDPETADDALDAMANTEISGKEVRVKRARSFYIKKEEEARLKMAKMAKDREMKMKMIAMEQNERARMLEEEHYIDSHLSSQRPLSAHMRDFDPRFKKRAIIQEMHDEGMLSNVYENITFVRRTTEAALASVAQGKAAMGHSAMGQERRMASSLYSERSRMMNAMNKKTFQSSPKESDEERIRRQAMIEIMKEGDKLTKSGLKEVDSFDIDMAKLIRERCEQIRRYEMLKENKDLLEQITFTSSLAPKEEGEEEEENLVEEVTDQERTILDMVEASTSKKEEKIIAAAGAGTRKRRGRPPSGKPKKQYVPTGRPRGRPRKSAPPS</sequence>
<feature type="domain" description="RRM" evidence="5">
    <location>
        <begin position="93"/>
        <end position="164"/>
    </location>
</feature>
<organism evidence="6">
    <name type="scientific">Guillardia theta</name>
    <name type="common">Cryptophyte</name>
    <name type="synonym">Cryptomonas phi</name>
    <dbReference type="NCBI Taxonomy" id="55529"/>
    <lineage>
        <taxon>Eukaryota</taxon>
        <taxon>Cryptophyceae</taxon>
        <taxon>Pyrenomonadales</taxon>
        <taxon>Geminigeraceae</taxon>
        <taxon>Guillardia</taxon>
    </lineage>
</organism>
<dbReference type="InterPro" id="IPR050886">
    <property type="entry name" value="RNA-binding_reg"/>
</dbReference>
<dbReference type="CDD" id="cd00590">
    <property type="entry name" value="RRM_SF"/>
    <property type="match status" value="1"/>
</dbReference>
<feature type="compositionally biased region" description="Basic residues" evidence="3">
    <location>
        <begin position="447"/>
        <end position="458"/>
    </location>
</feature>
<dbReference type="Pfam" id="PF00076">
    <property type="entry name" value="RRM_1"/>
    <property type="match status" value="1"/>
</dbReference>
<dbReference type="Gene3D" id="3.30.70.330">
    <property type="match status" value="1"/>
</dbReference>
<evidence type="ECO:0000313" key="6">
    <source>
        <dbReference type="EMBL" id="CAE2312423.1"/>
    </source>
</evidence>
<evidence type="ECO:0000256" key="2">
    <source>
        <dbReference type="PROSITE-ProRule" id="PRU00176"/>
    </source>
</evidence>
<evidence type="ECO:0000259" key="5">
    <source>
        <dbReference type="PROSITE" id="PS50102"/>
    </source>
</evidence>
<dbReference type="EMBL" id="HBKN01028607">
    <property type="protein sequence ID" value="CAE2312423.1"/>
    <property type="molecule type" value="Transcribed_RNA"/>
</dbReference>
<protein>
    <recommendedName>
        <fullName evidence="5">RRM domain-containing protein</fullName>
    </recommendedName>
</protein>
<evidence type="ECO:0000256" key="3">
    <source>
        <dbReference type="SAM" id="MobiDB-lite"/>
    </source>
</evidence>
<keyword evidence="4" id="KW-0732">Signal</keyword>
<dbReference type="PANTHER" id="PTHR48024">
    <property type="entry name" value="GEO13361P1-RELATED"/>
    <property type="match status" value="1"/>
</dbReference>
<evidence type="ECO:0000256" key="1">
    <source>
        <dbReference type="ARBA" id="ARBA00022884"/>
    </source>
</evidence>
<dbReference type="InterPro" id="IPR000504">
    <property type="entry name" value="RRM_dom"/>
</dbReference>
<feature type="chain" id="PRO_5031495289" description="RRM domain-containing protein" evidence="4">
    <location>
        <begin position="18"/>
        <end position="458"/>
    </location>
</feature>
<evidence type="ECO:0000256" key="4">
    <source>
        <dbReference type="SAM" id="SignalP"/>
    </source>
</evidence>
<reference evidence="6" key="1">
    <citation type="submission" date="2021-01" db="EMBL/GenBank/DDBJ databases">
        <authorList>
            <person name="Corre E."/>
            <person name="Pelletier E."/>
            <person name="Niang G."/>
            <person name="Scheremetjew M."/>
            <person name="Finn R."/>
            <person name="Kale V."/>
            <person name="Holt S."/>
            <person name="Cochrane G."/>
            <person name="Meng A."/>
            <person name="Brown T."/>
            <person name="Cohen L."/>
        </authorList>
    </citation>
    <scope>NUCLEOTIDE SEQUENCE</scope>
    <source>
        <strain evidence="6">CCMP 2712</strain>
    </source>
</reference>
<name>A0A7S4L260_GUITH</name>
<dbReference type="SMART" id="SM00360">
    <property type="entry name" value="RRM"/>
    <property type="match status" value="1"/>
</dbReference>
<gene>
    <name evidence="6" type="ORF">GTHE00462_LOCUS22175</name>
</gene>
<keyword evidence="1 2" id="KW-0694">RNA-binding</keyword>
<proteinExistence type="predicted"/>
<dbReference type="SUPFAM" id="SSF54928">
    <property type="entry name" value="RNA-binding domain, RBD"/>
    <property type="match status" value="1"/>
</dbReference>